<evidence type="ECO:0000256" key="1">
    <source>
        <dbReference type="ARBA" id="ARBA00006484"/>
    </source>
</evidence>
<dbReference type="GO" id="GO:0016491">
    <property type="term" value="F:oxidoreductase activity"/>
    <property type="evidence" value="ECO:0007669"/>
    <property type="project" value="UniProtKB-KW"/>
</dbReference>
<dbReference type="PANTHER" id="PTHR43669:SF3">
    <property type="entry name" value="ALCOHOL DEHYDROGENASE, PUTATIVE (AFU_ORTHOLOGUE AFUA_3G03445)-RELATED"/>
    <property type="match status" value="1"/>
</dbReference>
<organism evidence="3 4">
    <name type="scientific">Candidatus Zambryskibacteria bacterium RIFCSPLOWO2_01_FULL_43_17</name>
    <dbReference type="NCBI Taxonomy" id="1802760"/>
    <lineage>
        <taxon>Bacteria</taxon>
        <taxon>Candidatus Zambryskiibacteriota</taxon>
    </lineage>
</organism>
<keyword evidence="2" id="KW-0560">Oxidoreductase</keyword>
<evidence type="ECO:0008006" key="5">
    <source>
        <dbReference type="Google" id="ProtNLM"/>
    </source>
</evidence>
<dbReference type="Gene3D" id="3.40.50.720">
    <property type="entry name" value="NAD(P)-binding Rossmann-like Domain"/>
    <property type="match status" value="1"/>
</dbReference>
<dbReference type="Pfam" id="PF00106">
    <property type="entry name" value="adh_short"/>
    <property type="match status" value="1"/>
</dbReference>
<evidence type="ECO:0000313" key="4">
    <source>
        <dbReference type="Proteomes" id="UP000179283"/>
    </source>
</evidence>
<dbReference type="CDD" id="cd05233">
    <property type="entry name" value="SDR_c"/>
    <property type="match status" value="1"/>
</dbReference>
<comment type="caution">
    <text evidence="3">The sequence shown here is derived from an EMBL/GenBank/DDBJ whole genome shotgun (WGS) entry which is preliminary data.</text>
</comment>
<accession>A0A1G2U607</accession>
<dbReference type="SUPFAM" id="SSF51735">
    <property type="entry name" value="NAD(P)-binding Rossmann-fold domains"/>
    <property type="match status" value="1"/>
</dbReference>
<protein>
    <recommendedName>
        <fullName evidence="5">Oxidoreductase</fullName>
    </recommendedName>
</protein>
<name>A0A1G2U607_9BACT</name>
<dbReference type="PRINTS" id="PR00081">
    <property type="entry name" value="GDHRDH"/>
</dbReference>
<comment type="similarity">
    <text evidence="1">Belongs to the short-chain dehydrogenases/reductases (SDR) family.</text>
</comment>
<dbReference type="PANTHER" id="PTHR43669">
    <property type="entry name" value="5-KETO-D-GLUCONATE 5-REDUCTASE"/>
    <property type="match status" value="1"/>
</dbReference>
<reference evidence="3 4" key="1">
    <citation type="journal article" date="2016" name="Nat. Commun.">
        <title>Thousands of microbial genomes shed light on interconnected biogeochemical processes in an aquifer system.</title>
        <authorList>
            <person name="Anantharaman K."/>
            <person name="Brown C.T."/>
            <person name="Hug L.A."/>
            <person name="Sharon I."/>
            <person name="Castelle C.J."/>
            <person name="Probst A.J."/>
            <person name="Thomas B.C."/>
            <person name="Singh A."/>
            <person name="Wilkins M.J."/>
            <person name="Karaoz U."/>
            <person name="Brodie E.L."/>
            <person name="Williams K.H."/>
            <person name="Hubbard S.S."/>
            <person name="Banfield J.F."/>
        </authorList>
    </citation>
    <scope>NUCLEOTIDE SEQUENCE [LARGE SCALE GENOMIC DNA]</scope>
</reference>
<sequence>MLNGKTVLIAGATGGIGAPICRVLHSRGANVVLFARRREKLDALHRELGDKGVLVVSGDACDPVAVRKALFETEKKFGRLDAVVIVVGTWGRLSTENSIEETAESIDHLYKTILLPTVVMGQGALKDMLNQPAGSVIFHISSHASIRPYLKGNLSYGAVKAAAEAFFERVRREIGDSHVKIVDIRPATVNTVELPGALSKSSKAEEMRKKGATQEKINEWIAEMCKLAVQPEEIAAWIAENVGNKKVPSSMLFDSELVLD</sequence>
<gene>
    <name evidence="3" type="ORF">A2920_02685</name>
</gene>
<proteinExistence type="inferred from homology"/>
<dbReference type="InterPro" id="IPR036291">
    <property type="entry name" value="NAD(P)-bd_dom_sf"/>
</dbReference>
<evidence type="ECO:0000313" key="3">
    <source>
        <dbReference type="EMBL" id="OHB04919.1"/>
    </source>
</evidence>
<dbReference type="AlphaFoldDB" id="A0A1G2U607"/>
<dbReference type="EMBL" id="MHWD01000001">
    <property type="protein sequence ID" value="OHB04919.1"/>
    <property type="molecule type" value="Genomic_DNA"/>
</dbReference>
<dbReference type="InterPro" id="IPR002347">
    <property type="entry name" value="SDR_fam"/>
</dbReference>
<dbReference type="Proteomes" id="UP000179283">
    <property type="component" value="Unassembled WGS sequence"/>
</dbReference>
<evidence type="ECO:0000256" key="2">
    <source>
        <dbReference type="ARBA" id="ARBA00023002"/>
    </source>
</evidence>